<dbReference type="InterPro" id="IPR023485">
    <property type="entry name" value="Ptyr_pPase"/>
</dbReference>
<dbReference type="PRINTS" id="PR00719">
    <property type="entry name" value="LMWPTPASE"/>
</dbReference>
<dbReference type="Gene3D" id="3.40.50.2300">
    <property type="match status" value="1"/>
</dbReference>
<feature type="domain" description="Phosphotyrosine protein phosphatase I" evidence="5">
    <location>
        <begin position="11"/>
        <end position="160"/>
    </location>
</feature>
<evidence type="ECO:0000313" key="7">
    <source>
        <dbReference type="Proteomes" id="UP000078532"/>
    </source>
</evidence>
<dbReference type="STRING" id="1838280.A6M21_15085"/>
<evidence type="ECO:0000313" key="6">
    <source>
        <dbReference type="EMBL" id="OAT79835.1"/>
    </source>
</evidence>
<evidence type="ECO:0000256" key="2">
    <source>
        <dbReference type="ARBA" id="ARBA00022801"/>
    </source>
</evidence>
<feature type="active site" description="Nucleophile" evidence="4">
    <location>
        <position position="17"/>
    </location>
</feature>
<name>A0A1B7LBC6_9FIRM</name>
<comment type="similarity">
    <text evidence="1">Belongs to the low molecular weight phosphotyrosine protein phosphatase family.</text>
</comment>
<evidence type="ECO:0000256" key="1">
    <source>
        <dbReference type="ARBA" id="ARBA00011063"/>
    </source>
</evidence>
<feature type="active site" description="Proton donor" evidence="4">
    <location>
        <position position="130"/>
    </location>
</feature>
<proteinExistence type="inferred from homology"/>
<dbReference type="AlphaFoldDB" id="A0A1B7LBC6"/>
<dbReference type="InterPro" id="IPR036196">
    <property type="entry name" value="Ptyr_pPase_sf"/>
</dbReference>
<comment type="caution">
    <text evidence="6">The sequence shown here is derived from an EMBL/GenBank/DDBJ whole genome shotgun (WGS) entry which is preliminary data.</text>
</comment>
<protein>
    <recommendedName>
        <fullName evidence="5">Phosphotyrosine protein phosphatase I domain-containing protein</fullName>
    </recommendedName>
</protein>
<accession>A0A1B7LBC6</accession>
<dbReference type="EMBL" id="LYVF01000192">
    <property type="protein sequence ID" value="OAT79835.1"/>
    <property type="molecule type" value="Genomic_DNA"/>
</dbReference>
<dbReference type="SMART" id="SM00226">
    <property type="entry name" value="LMWPc"/>
    <property type="match status" value="1"/>
</dbReference>
<reference evidence="6 7" key="1">
    <citation type="submission" date="2016-04" db="EMBL/GenBank/DDBJ databases">
        <authorList>
            <person name="Evans L.H."/>
            <person name="Alamgir A."/>
            <person name="Owens N."/>
            <person name="Weber N.D."/>
            <person name="Virtaneva K."/>
            <person name="Barbian K."/>
            <person name="Babar A."/>
            <person name="Rosenke K."/>
        </authorList>
    </citation>
    <scope>NUCLEOTIDE SEQUENCE [LARGE SCALE GENOMIC DNA]</scope>
    <source>
        <strain evidence="6 7">LMa1</strain>
    </source>
</reference>
<dbReference type="Pfam" id="PF01451">
    <property type="entry name" value="LMWPc"/>
    <property type="match status" value="1"/>
</dbReference>
<evidence type="ECO:0000256" key="4">
    <source>
        <dbReference type="PIRSR" id="PIRSR617867-1"/>
    </source>
</evidence>
<dbReference type="PANTHER" id="PTHR11717:SF31">
    <property type="entry name" value="LOW MOLECULAR WEIGHT PROTEIN-TYROSINE-PHOSPHATASE ETP-RELATED"/>
    <property type="match status" value="1"/>
</dbReference>
<dbReference type="SUPFAM" id="SSF52788">
    <property type="entry name" value="Phosphotyrosine protein phosphatases I"/>
    <property type="match status" value="1"/>
</dbReference>
<feature type="active site" evidence="4">
    <location>
        <position position="23"/>
    </location>
</feature>
<sequence>MAKGGSHVPNKKLLFVCTGNTCRSSMAAALARRALAERGLTGRVEVISAGLFARPGDPASPRAVAVMGEWGIDLHRHRARQLTPRDVAGADLVLVMTAGHHRQVRQMVPEAGDRIHTLAAYAGVDADVPDPFGRPLEAYRRCAVDLRLLVERAVDRLAGEWFSGRTGGRGAGPA</sequence>
<keyword evidence="2" id="KW-0378">Hydrolase</keyword>
<dbReference type="PANTHER" id="PTHR11717">
    <property type="entry name" value="LOW MOLECULAR WEIGHT PROTEIN TYROSINE PHOSPHATASE"/>
    <property type="match status" value="1"/>
</dbReference>
<evidence type="ECO:0000256" key="3">
    <source>
        <dbReference type="ARBA" id="ARBA00022912"/>
    </source>
</evidence>
<dbReference type="OrthoDB" id="9784339at2"/>
<dbReference type="GO" id="GO:0004725">
    <property type="term" value="F:protein tyrosine phosphatase activity"/>
    <property type="evidence" value="ECO:0007669"/>
    <property type="project" value="InterPro"/>
</dbReference>
<dbReference type="CDD" id="cd16344">
    <property type="entry name" value="LMWPAP"/>
    <property type="match status" value="1"/>
</dbReference>
<gene>
    <name evidence="6" type="ORF">A6M21_15085</name>
</gene>
<organism evidence="6 7">
    <name type="scientific">Desulfotomaculum copahuensis</name>
    <dbReference type="NCBI Taxonomy" id="1838280"/>
    <lineage>
        <taxon>Bacteria</taxon>
        <taxon>Bacillati</taxon>
        <taxon>Bacillota</taxon>
        <taxon>Clostridia</taxon>
        <taxon>Eubacteriales</taxon>
        <taxon>Desulfotomaculaceae</taxon>
        <taxon>Desulfotomaculum</taxon>
    </lineage>
</organism>
<evidence type="ECO:0000259" key="5">
    <source>
        <dbReference type="SMART" id="SM00226"/>
    </source>
</evidence>
<dbReference type="InterPro" id="IPR050438">
    <property type="entry name" value="LMW_PTPase"/>
</dbReference>
<keyword evidence="7" id="KW-1185">Reference proteome</keyword>
<dbReference type="InterPro" id="IPR017867">
    <property type="entry name" value="Tyr_phospatase_low_mol_wt"/>
</dbReference>
<keyword evidence="3" id="KW-0904">Protein phosphatase</keyword>
<dbReference type="Proteomes" id="UP000078532">
    <property type="component" value="Unassembled WGS sequence"/>
</dbReference>